<evidence type="ECO:0000313" key="10">
    <source>
        <dbReference type="Proteomes" id="UP001163046"/>
    </source>
</evidence>
<feature type="transmembrane region" description="Helical" evidence="7">
    <location>
        <begin position="287"/>
        <end position="312"/>
    </location>
</feature>
<dbReference type="PANTHER" id="PTHR10981">
    <property type="entry name" value="BATTENIN"/>
    <property type="match status" value="1"/>
</dbReference>
<comment type="similarity">
    <text evidence="2 7">Belongs to the battenin family.</text>
</comment>
<dbReference type="AlphaFoldDB" id="A0A9X0CP33"/>
<dbReference type="GO" id="GO:0051453">
    <property type="term" value="P:regulation of intracellular pH"/>
    <property type="evidence" value="ECO:0007669"/>
    <property type="project" value="TreeGrafter"/>
</dbReference>
<comment type="caution">
    <text evidence="9">The sequence shown here is derived from an EMBL/GenBank/DDBJ whole genome shotgun (WGS) entry which is preliminary data.</text>
</comment>
<feature type="transmembrane region" description="Helical" evidence="7">
    <location>
        <begin position="145"/>
        <end position="167"/>
    </location>
</feature>
<feature type="transmembrane region" description="Helical" evidence="7">
    <location>
        <begin position="179"/>
        <end position="197"/>
    </location>
</feature>
<keyword evidence="5 7" id="KW-1133">Transmembrane helix</keyword>
<name>A0A9X0CP33_9CNID</name>
<keyword evidence="3" id="KW-0813">Transport</keyword>
<keyword evidence="6 7" id="KW-0472">Membrane</keyword>
<dbReference type="EMBL" id="MU827302">
    <property type="protein sequence ID" value="KAJ7365803.1"/>
    <property type="molecule type" value="Genomic_DNA"/>
</dbReference>
<feature type="transmembrane region" description="Helical" evidence="7">
    <location>
        <begin position="350"/>
        <end position="371"/>
    </location>
</feature>
<dbReference type="InterPro" id="IPR036259">
    <property type="entry name" value="MFS_trans_sf"/>
</dbReference>
<dbReference type="Pfam" id="PF02487">
    <property type="entry name" value="CLN3"/>
    <property type="match status" value="1"/>
</dbReference>
<dbReference type="OrthoDB" id="5965864at2759"/>
<sequence>MEPEDDGKEPVNGTDDNSTPAKNDNERVITVVAFFSFGFILYSVYSLLIAAAEDILRGSDIPTSAVISCIIGPYVLITLVSPYFAQNIPYLPRVIVVFILYEVGLFSLVYVTRVEAKLLSVCLVSFAFGVGEMSSIAMTSFYNQVVVGVFSAGTGVGFITAPLYYTAMTTWFCVSSETTTLTVAGLVVLYLLFYALMERKHSDTTSRKPQHETFNYVQYERVEETTSEQDSPSPLLLTTAEKLQAIKHILPTILCVVISWMSEFLVTQGVVTTYAFPNSPFPPRDHYQYYITLFLMGEFIGRSYLALVSLINPKFLAKVMVRKLWLLTVIEVSILVFCLFAAWYRFLPNITPLLFIVFFAGLIIGIMYANVLQVFTESYKFPCGSLF</sequence>
<evidence type="ECO:0000256" key="5">
    <source>
        <dbReference type="ARBA" id="ARBA00022989"/>
    </source>
</evidence>
<evidence type="ECO:0000256" key="3">
    <source>
        <dbReference type="ARBA" id="ARBA00022448"/>
    </source>
</evidence>
<evidence type="ECO:0000313" key="9">
    <source>
        <dbReference type="EMBL" id="KAJ7365803.1"/>
    </source>
</evidence>
<dbReference type="SUPFAM" id="SSF103473">
    <property type="entry name" value="MFS general substrate transporter"/>
    <property type="match status" value="1"/>
</dbReference>
<accession>A0A9X0CP33</accession>
<keyword evidence="7" id="KW-0458">Lysosome</keyword>
<feature type="transmembrane region" description="Helical" evidence="7">
    <location>
        <begin position="28"/>
        <end position="52"/>
    </location>
</feature>
<proteinExistence type="inferred from homology"/>
<evidence type="ECO:0000256" key="4">
    <source>
        <dbReference type="ARBA" id="ARBA00022692"/>
    </source>
</evidence>
<feature type="region of interest" description="Disordered" evidence="8">
    <location>
        <begin position="1"/>
        <end position="22"/>
    </location>
</feature>
<evidence type="ECO:0000256" key="7">
    <source>
        <dbReference type="RuleBase" id="RU361113"/>
    </source>
</evidence>
<dbReference type="PRINTS" id="PR01315">
    <property type="entry name" value="BATTENIN"/>
</dbReference>
<evidence type="ECO:0000256" key="8">
    <source>
        <dbReference type="SAM" id="MobiDB-lite"/>
    </source>
</evidence>
<evidence type="ECO:0000256" key="1">
    <source>
        <dbReference type="ARBA" id="ARBA00004127"/>
    </source>
</evidence>
<feature type="transmembrane region" description="Helical" evidence="7">
    <location>
        <begin position="64"/>
        <end position="84"/>
    </location>
</feature>
<feature type="transmembrane region" description="Helical" evidence="7">
    <location>
        <begin position="324"/>
        <end position="344"/>
    </location>
</feature>
<dbReference type="InterPro" id="IPR003492">
    <property type="entry name" value="Battenin_disease_Cln3"/>
</dbReference>
<feature type="transmembrane region" description="Helical" evidence="7">
    <location>
        <begin position="249"/>
        <end position="267"/>
    </location>
</feature>
<dbReference type="GO" id="GO:0005765">
    <property type="term" value="C:lysosomal membrane"/>
    <property type="evidence" value="ECO:0007669"/>
    <property type="project" value="UniProtKB-SubCell"/>
</dbReference>
<keyword evidence="10" id="KW-1185">Reference proteome</keyword>
<dbReference type="GO" id="GO:0012505">
    <property type="term" value="C:endomembrane system"/>
    <property type="evidence" value="ECO:0007669"/>
    <property type="project" value="UniProtKB-SubCell"/>
</dbReference>
<keyword evidence="4 7" id="KW-0812">Transmembrane</keyword>
<comment type="subcellular location">
    <subcellularLocation>
        <location evidence="1">Endomembrane system</location>
        <topology evidence="1">Multi-pass membrane protein</topology>
    </subcellularLocation>
    <subcellularLocation>
        <location evidence="7">Lysosome membrane</location>
        <topology evidence="7">Multi-pass membrane protein</topology>
    </subcellularLocation>
</comment>
<feature type="transmembrane region" description="Helical" evidence="7">
    <location>
        <begin position="91"/>
        <end position="112"/>
    </location>
</feature>
<reference evidence="9" key="1">
    <citation type="submission" date="2023-01" db="EMBL/GenBank/DDBJ databases">
        <title>Genome assembly of the deep-sea coral Lophelia pertusa.</title>
        <authorList>
            <person name="Herrera S."/>
            <person name="Cordes E."/>
        </authorList>
    </citation>
    <scope>NUCLEOTIDE SEQUENCE</scope>
    <source>
        <strain evidence="9">USNM1676648</strain>
        <tissue evidence="9">Polyp</tissue>
    </source>
</reference>
<dbReference type="Proteomes" id="UP001163046">
    <property type="component" value="Unassembled WGS sequence"/>
</dbReference>
<evidence type="ECO:0000256" key="2">
    <source>
        <dbReference type="ARBA" id="ARBA00007467"/>
    </source>
</evidence>
<evidence type="ECO:0000256" key="6">
    <source>
        <dbReference type="ARBA" id="ARBA00023136"/>
    </source>
</evidence>
<dbReference type="PANTHER" id="PTHR10981:SF0">
    <property type="entry name" value="BATTENIN"/>
    <property type="match status" value="1"/>
</dbReference>
<gene>
    <name evidence="9" type="primary">BTN1_3</name>
    <name evidence="9" type="ORF">OS493_002522</name>
</gene>
<protein>
    <recommendedName>
        <fullName evidence="7">Battenin</fullName>
    </recommendedName>
</protein>
<organism evidence="9 10">
    <name type="scientific">Desmophyllum pertusum</name>
    <dbReference type="NCBI Taxonomy" id="174260"/>
    <lineage>
        <taxon>Eukaryota</taxon>
        <taxon>Metazoa</taxon>
        <taxon>Cnidaria</taxon>
        <taxon>Anthozoa</taxon>
        <taxon>Hexacorallia</taxon>
        <taxon>Scleractinia</taxon>
        <taxon>Caryophylliina</taxon>
        <taxon>Caryophylliidae</taxon>
        <taxon>Desmophyllum</taxon>
    </lineage>
</organism>